<keyword evidence="2" id="KW-0521">NADP</keyword>
<feature type="domain" description="Pyrroline-5-carboxylate reductase dimerisation" evidence="4">
    <location>
        <begin position="1"/>
        <end position="100"/>
    </location>
</feature>
<gene>
    <name evidence="5" type="ORF">BK809_0002993</name>
</gene>
<evidence type="ECO:0000256" key="3">
    <source>
        <dbReference type="ARBA" id="ARBA00023002"/>
    </source>
</evidence>
<evidence type="ECO:0000256" key="2">
    <source>
        <dbReference type="ARBA" id="ARBA00022857"/>
    </source>
</evidence>
<dbReference type="Proteomes" id="UP000190776">
    <property type="component" value="Unassembled WGS sequence"/>
</dbReference>
<dbReference type="OrthoDB" id="10263291at2759"/>
<name>A0A1S8BL72_9PEZI</name>
<protein>
    <submittedName>
        <fullName evidence="5">Pyrroline-5-carboxylate reductase</fullName>
    </submittedName>
</protein>
<dbReference type="PANTHER" id="PTHR11645:SF27">
    <property type="entry name" value="HYPOTHETICAL PYRROLINE-5-CARBOXYLATE REDUCTASE (EUROFUNG)"/>
    <property type="match status" value="1"/>
</dbReference>
<dbReference type="EMBL" id="MSZU01000075">
    <property type="protein sequence ID" value="OMP88236.1"/>
    <property type="molecule type" value="Genomic_DNA"/>
</dbReference>
<comment type="caution">
    <text evidence="5">The sequence shown here is derived from an EMBL/GenBank/DDBJ whole genome shotgun (WGS) entry which is preliminary data.</text>
</comment>
<accession>A0A1S8BL72</accession>
<dbReference type="AlphaFoldDB" id="A0A1S8BL72"/>
<dbReference type="FunFam" id="1.10.3730.10:FF:000001">
    <property type="entry name" value="Pyrroline-5-carboxylate reductase"/>
    <property type="match status" value="1"/>
</dbReference>
<dbReference type="InterPro" id="IPR008927">
    <property type="entry name" value="6-PGluconate_DH-like_C_sf"/>
</dbReference>
<proteinExistence type="inferred from homology"/>
<organism evidence="5 6">
    <name type="scientific">Diplodia seriata</name>
    <dbReference type="NCBI Taxonomy" id="420778"/>
    <lineage>
        <taxon>Eukaryota</taxon>
        <taxon>Fungi</taxon>
        <taxon>Dikarya</taxon>
        <taxon>Ascomycota</taxon>
        <taxon>Pezizomycotina</taxon>
        <taxon>Dothideomycetes</taxon>
        <taxon>Dothideomycetes incertae sedis</taxon>
        <taxon>Botryosphaeriales</taxon>
        <taxon>Botryosphaeriaceae</taxon>
        <taxon>Diplodia</taxon>
    </lineage>
</organism>
<dbReference type="InterPro" id="IPR029036">
    <property type="entry name" value="P5CR_dimer"/>
</dbReference>
<dbReference type="Gene3D" id="1.10.3730.10">
    <property type="entry name" value="ProC C-terminal domain-like"/>
    <property type="match status" value="1"/>
</dbReference>
<reference evidence="5 6" key="1">
    <citation type="submission" date="2017-01" db="EMBL/GenBank/DDBJ databases">
        <title>Draft genome sequence of Diplodia seriata F98.1, a fungal species involved in grapevine trunk diseases.</title>
        <authorList>
            <person name="Robert-Siegwald G."/>
            <person name="Vallet J."/>
            <person name="Abou-Mansour E."/>
            <person name="Xu J."/>
            <person name="Rey P."/>
            <person name="Bertsch C."/>
            <person name="Rego C."/>
            <person name="Larignon P."/>
            <person name="Fontaine F."/>
            <person name="Lebrun M.-H."/>
        </authorList>
    </citation>
    <scope>NUCLEOTIDE SEQUENCE [LARGE SCALE GENOMIC DNA]</scope>
    <source>
        <strain evidence="5 6">F98.1</strain>
    </source>
</reference>
<dbReference type="Pfam" id="PF14748">
    <property type="entry name" value="P5CR_dimer"/>
    <property type="match status" value="1"/>
</dbReference>
<evidence type="ECO:0000256" key="1">
    <source>
        <dbReference type="ARBA" id="ARBA00005525"/>
    </source>
</evidence>
<dbReference type="GO" id="GO:0055129">
    <property type="term" value="P:L-proline biosynthetic process"/>
    <property type="evidence" value="ECO:0007669"/>
    <property type="project" value="TreeGrafter"/>
</dbReference>
<comment type="similarity">
    <text evidence="1">Belongs to the pyrroline-5-carboxylate reductase family.</text>
</comment>
<dbReference type="GO" id="GO:0004735">
    <property type="term" value="F:pyrroline-5-carboxylate reductase activity"/>
    <property type="evidence" value="ECO:0007669"/>
    <property type="project" value="TreeGrafter"/>
</dbReference>
<dbReference type="SUPFAM" id="SSF48179">
    <property type="entry name" value="6-phosphogluconate dehydrogenase C-terminal domain-like"/>
    <property type="match status" value="1"/>
</dbReference>
<evidence type="ECO:0000313" key="5">
    <source>
        <dbReference type="EMBL" id="OMP88236.1"/>
    </source>
</evidence>
<keyword evidence="3" id="KW-0560">Oxidoreductase</keyword>
<dbReference type="PANTHER" id="PTHR11645">
    <property type="entry name" value="PYRROLINE-5-CARBOXYLATE REDUCTASE"/>
    <property type="match status" value="1"/>
</dbReference>
<evidence type="ECO:0000313" key="6">
    <source>
        <dbReference type="Proteomes" id="UP000190776"/>
    </source>
</evidence>
<evidence type="ECO:0000259" key="4">
    <source>
        <dbReference type="Pfam" id="PF14748"/>
    </source>
</evidence>
<dbReference type="STRING" id="420778.A0A1S8BL72"/>
<sequence length="113" mass="11582">MDATTAVAGSTPAFFAVICDALVDAGVAVGVPRDQASAMIFQAMAGTAAMLQSGVHVGVLKDQGTSPEGCTIGGLMVLEEAGVRGHLGRALREAVTVARMMGRVEHPNDTMRQ</sequence>